<dbReference type="KEGG" id="vg:10328261"/>
<dbReference type="Proteomes" id="UP000006537">
    <property type="component" value="Segment"/>
</dbReference>
<organism evidence="1 2">
    <name type="scientific">Prochlorococcus phage Syn33</name>
    <dbReference type="NCBI Taxonomy" id="444878"/>
    <lineage>
        <taxon>Viruses</taxon>
        <taxon>Duplodnaviria</taxon>
        <taxon>Heunggongvirae</taxon>
        <taxon>Uroviricota</taxon>
        <taxon>Caudoviricetes</taxon>
        <taxon>Pantevenvirales</taxon>
        <taxon>Kyanoviridae</taxon>
        <taxon>Brizovirus</taxon>
        <taxon>Brizovirus syn33</taxon>
    </lineage>
</organism>
<name>E3SQX4_9CAUD</name>
<dbReference type="GeneID" id="10328261"/>
<evidence type="ECO:0000313" key="1">
    <source>
        <dbReference type="EMBL" id="ADO99696.1"/>
    </source>
</evidence>
<keyword evidence="2" id="KW-1185">Reference proteome</keyword>
<proteinExistence type="predicted"/>
<sequence length="850" mass="91720">MGCKTNYSSGESSPCFRTNHCSVNVPLPVNQATTVEFREYPLAEIRNSSINYQIDRRDSVAIMHPSIALPAEPSPPADSGATCGKVFRAAGCTNISQWIYDYVPNELSFDLGFSDRYFSYLYDTSDNAGHVGIACYYLETKNSTNTTASTPSSGTEGQPDYVAGTPGVSTTTSTTVCKPCAAFTCATSKTTISYSGTENVTGDPEAPHPTLFAIGTDSDKVVVSYDSLSTTIPNGVTDMEFSYDGVTYTDVWDQTTQAGLVYDSPQNPFVTGQNQLTDFEIYDLDVGLATGFRIKVAITSIADDTAEPGPTFSGVRWQITELMDPGADYAVGTVIPLTYAYTKPDNTVVNLTMNLKITGVGPTTSVLSQAGFNILRVGDTLNGHTVTRAFHTDIDNFPYHVIYLNGSGSNFVKDTQYTSDRNHVVTAHAGFGIIDRGILVGKYEFSDKSIQYSTVDVDKNAPDVFNTLKQPDVTLSVSNGRVTGATIVSGGAGWKDGATLSVSSPQDAFKFELDDDGRVESVVTNSKNESNIAKLEGTFTNGVLTAVTVVDGGKGYNTVLTNVDEDGNEYTEENLPTVFVSDIVNYKTSTAPNAAYEPEKADDYMDTLGKFPQDISPELENQIFSGFDQDPKYIDNIPASNINQKRDPERLKIDKQPQRLYSAASVDEYRETYELKGDLTEDILAPDFDSSIKNAVLKGYNDEVNERKAHADALVQEVIPESTIGNEALIETVQGTFNDIPVASTYTKYFMKQYRPDPTSEVTLKVTLGCEVAQAGCGHVPCSPVPSVGSTTNNPDGSTDVVTFTPQVGPLGGGCRNWSATGNLPILHDMTSSGNTFREACDAFGNPYAT</sequence>
<evidence type="ECO:0000313" key="2">
    <source>
        <dbReference type="Proteomes" id="UP000006537"/>
    </source>
</evidence>
<dbReference type="RefSeq" id="YP_004323694.1">
    <property type="nucleotide sequence ID" value="NC_015285.1"/>
</dbReference>
<gene>
    <name evidence="1" type="ORF">Syn33_087</name>
</gene>
<dbReference type="OrthoDB" id="3990at10239"/>
<protein>
    <submittedName>
        <fullName evidence="1">Uncharacterized protein</fullName>
    </submittedName>
</protein>
<reference evidence="1 2" key="1">
    <citation type="journal article" date="2010" name="Environ. Microbiol.">
        <title>Genomic analysis of oceanic cyanobacterial myoviruses compared with T4-like myoviruses from diverse hosts and environments.</title>
        <authorList>
            <person name="Sullivan M.B."/>
            <person name="Huang K.H."/>
            <person name="Ignacio-Espinoza J.C."/>
            <person name="Berlin A.M."/>
            <person name="Kelly L."/>
            <person name="Weigele P.R."/>
            <person name="DeFrancesco A.S."/>
            <person name="Kern S.E."/>
            <person name="Thompson L.R."/>
            <person name="Young S."/>
            <person name="Yandava C."/>
            <person name="Fu R."/>
            <person name="Krastins B."/>
            <person name="Chase M."/>
            <person name="Sarracino D."/>
            <person name="Osburne M.S."/>
            <person name="Henn M.R."/>
            <person name="Chisholm S.W."/>
        </authorList>
    </citation>
    <scope>NUCLEOTIDE SEQUENCE [LARGE SCALE GENOMIC DNA]</scope>
    <source>
        <strain evidence="1">Syn33</strain>
    </source>
</reference>
<accession>E3SQX4</accession>
<dbReference type="EMBL" id="GU071108">
    <property type="protein sequence ID" value="ADO99696.1"/>
    <property type="molecule type" value="Genomic_DNA"/>
</dbReference>